<sequence>MASENVQDTNALKEPAYKEQLDHRAMESRTVAQPKQANTIVDKSEEKQESKPQPPGPPERPVHDPKIEEFVRDQHRSKTETAAVDN</sequence>
<dbReference type="InParanoid" id="A0A084QDW6"/>
<dbReference type="OMA" id="MENQKPN"/>
<accession>A0A084QDW6</accession>
<dbReference type="OrthoDB" id="3436397at2759"/>
<organism evidence="2 3">
    <name type="scientific">Stachybotrys chlorohalonatus (strain IBT 40285)</name>
    <dbReference type="NCBI Taxonomy" id="1283841"/>
    <lineage>
        <taxon>Eukaryota</taxon>
        <taxon>Fungi</taxon>
        <taxon>Dikarya</taxon>
        <taxon>Ascomycota</taxon>
        <taxon>Pezizomycotina</taxon>
        <taxon>Sordariomycetes</taxon>
        <taxon>Hypocreomycetidae</taxon>
        <taxon>Hypocreales</taxon>
        <taxon>Stachybotryaceae</taxon>
        <taxon>Stachybotrys</taxon>
    </lineage>
</organism>
<feature type="compositionally biased region" description="Polar residues" evidence="1">
    <location>
        <begin position="1"/>
        <end position="10"/>
    </location>
</feature>
<name>A0A084QDW6_STAC4</name>
<proteinExistence type="predicted"/>
<dbReference type="Proteomes" id="UP000028524">
    <property type="component" value="Unassembled WGS sequence"/>
</dbReference>
<feature type="compositionally biased region" description="Polar residues" evidence="1">
    <location>
        <begin position="30"/>
        <end position="41"/>
    </location>
</feature>
<feature type="region of interest" description="Disordered" evidence="1">
    <location>
        <begin position="1"/>
        <end position="86"/>
    </location>
</feature>
<protein>
    <submittedName>
        <fullName evidence="2">Uncharacterized protein</fullName>
    </submittedName>
</protein>
<dbReference type="EMBL" id="KL660812">
    <property type="protein sequence ID" value="KFA62151.1"/>
    <property type="molecule type" value="Genomic_DNA"/>
</dbReference>
<feature type="compositionally biased region" description="Basic and acidic residues" evidence="1">
    <location>
        <begin position="15"/>
        <end position="27"/>
    </location>
</feature>
<dbReference type="HOGENOM" id="CLU_156750_0_0_1"/>
<dbReference type="AlphaFoldDB" id="A0A084QDW6"/>
<feature type="compositionally biased region" description="Basic and acidic residues" evidence="1">
    <location>
        <begin position="60"/>
        <end position="79"/>
    </location>
</feature>
<gene>
    <name evidence="2" type="ORF">S40285_01636</name>
</gene>
<evidence type="ECO:0000256" key="1">
    <source>
        <dbReference type="SAM" id="MobiDB-lite"/>
    </source>
</evidence>
<evidence type="ECO:0000313" key="2">
    <source>
        <dbReference type="EMBL" id="KFA62151.1"/>
    </source>
</evidence>
<reference evidence="2 3" key="1">
    <citation type="journal article" date="2014" name="BMC Genomics">
        <title>Comparative genome sequencing reveals chemotype-specific gene clusters in the toxigenic black mold Stachybotrys.</title>
        <authorList>
            <person name="Semeiks J."/>
            <person name="Borek D."/>
            <person name="Otwinowski Z."/>
            <person name="Grishin N.V."/>
        </authorList>
    </citation>
    <scope>NUCLEOTIDE SEQUENCE [LARGE SCALE GENOMIC DNA]</scope>
    <source>
        <strain evidence="2 3">IBT 40285</strain>
    </source>
</reference>
<evidence type="ECO:0000313" key="3">
    <source>
        <dbReference type="Proteomes" id="UP000028524"/>
    </source>
</evidence>
<keyword evidence="3" id="KW-1185">Reference proteome</keyword>